<accession>A0A318EE05</accession>
<keyword evidence="8 10" id="KW-0472">Membrane</keyword>
<evidence type="ECO:0000256" key="10">
    <source>
        <dbReference type="SAM" id="Phobius"/>
    </source>
</evidence>
<keyword evidence="4" id="KW-1003">Cell membrane</keyword>
<feature type="transmembrane region" description="Helical" evidence="10">
    <location>
        <begin position="424"/>
        <end position="443"/>
    </location>
</feature>
<evidence type="ECO:0000256" key="3">
    <source>
        <dbReference type="ARBA" id="ARBA00022449"/>
    </source>
</evidence>
<evidence type="ECO:0000256" key="8">
    <source>
        <dbReference type="ARBA" id="ARBA00023136"/>
    </source>
</evidence>
<dbReference type="GO" id="GO:0006811">
    <property type="term" value="P:monoatomic ion transport"/>
    <property type="evidence" value="ECO:0007669"/>
    <property type="project" value="UniProtKB-KW"/>
</dbReference>
<evidence type="ECO:0000256" key="7">
    <source>
        <dbReference type="ARBA" id="ARBA00023065"/>
    </source>
</evidence>
<dbReference type="CDD" id="cd13131">
    <property type="entry name" value="MATE_NorM_like"/>
    <property type="match status" value="1"/>
</dbReference>
<evidence type="ECO:0000256" key="1">
    <source>
        <dbReference type="ARBA" id="ARBA00004429"/>
    </source>
</evidence>
<keyword evidence="7" id="KW-0406">Ion transport</keyword>
<evidence type="ECO:0000313" key="11">
    <source>
        <dbReference type="EMBL" id="PXV70997.1"/>
    </source>
</evidence>
<keyword evidence="6 10" id="KW-1133">Transmembrane helix</keyword>
<evidence type="ECO:0000256" key="4">
    <source>
        <dbReference type="ARBA" id="ARBA00022475"/>
    </source>
</evidence>
<dbReference type="NCBIfam" id="TIGR00797">
    <property type="entry name" value="matE"/>
    <property type="match status" value="1"/>
</dbReference>
<dbReference type="PANTHER" id="PTHR43298:SF2">
    <property type="entry name" value="FMN_FAD EXPORTER YEEO-RELATED"/>
    <property type="match status" value="1"/>
</dbReference>
<feature type="transmembrane region" description="Helical" evidence="10">
    <location>
        <begin position="282"/>
        <end position="303"/>
    </location>
</feature>
<gene>
    <name evidence="11" type="ORF">C8D93_10135</name>
</gene>
<keyword evidence="12" id="KW-1185">Reference proteome</keyword>
<keyword evidence="5 10" id="KW-0812">Transmembrane</keyword>
<feature type="transmembrane region" description="Helical" evidence="10">
    <location>
        <begin position="48"/>
        <end position="72"/>
    </location>
</feature>
<evidence type="ECO:0000256" key="5">
    <source>
        <dbReference type="ARBA" id="ARBA00022692"/>
    </source>
</evidence>
<keyword evidence="3" id="KW-0050">Antiport</keyword>
<proteinExistence type="predicted"/>
<dbReference type="GO" id="GO:0015297">
    <property type="term" value="F:antiporter activity"/>
    <property type="evidence" value="ECO:0007669"/>
    <property type="project" value="UniProtKB-KW"/>
</dbReference>
<evidence type="ECO:0000313" key="12">
    <source>
        <dbReference type="Proteomes" id="UP000248330"/>
    </source>
</evidence>
<dbReference type="Pfam" id="PF01554">
    <property type="entry name" value="MatE"/>
    <property type="match status" value="2"/>
</dbReference>
<comment type="caution">
    <text evidence="11">The sequence shown here is derived from an EMBL/GenBank/DDBJ whole genome shotgun (WGS) entry which is preliminary data.</text>
</comment>
<name>A0A318EE05_9GAMM</name>
<keyword evidence="2" id="KW-0813">Transport</keyword>
<dbReference type="InterPro" id="IPR048279">
    <property type="entry name" value="MdtK-like"/>
</dbReference>
<dbReference type="EMBL" id="QICN01000001">
    <property type="protein sequence ID" value="PXV70997.1"/>
    <property type="molecule type" value="Genomic_DNA"/>
</dbReference>
<feature type="transmembrane region" description="Helical" evidence="10">
    <location>
        <begin position="244"/>
        <end position="262"/>
    </location>
</feature>
<evidence type="ECO:0000256" key="2">
    <source>
        <dbReference type="ARBA" id="ARBA00022448"/>
    </source>
</evidence>
<comment type="subcellular location">
    <subcellularLocation>
        <location evidence="1">Cell inner membrane</location>
        <topology evidence="1">Multi-pass membrane protein</topology>
    </subcellularLocation>
</comment>
<feature type="transmembrane region" description="Helical" evidence="10">
    <location>
        <begin position="198"/>
        <end position="215"/>
    </location>
</feature>
<feature type="transmembrane region" description="Helical" evidence="10">
    <location>
        <begin position="324"/>
        <end position="350"/>
    </location>
</feature>
<evidence type="ECO:0000256" key="9">
    <source>
        <dbReference type="ARBA" id="ARBA00031636"/>
    </source>
</evidence>
<dbReference type="GO" id="GO:0042910">
    <property type="term" value="F:xenobiotic transmembrane transporter activity"/>
    <property type="evidence" value="ECO:0007669"/>
    <property type="project" value="InterPro"/>
</dbReference>
<organism evidence="11 12">
    <name type="scientific">Sinimarinibacterium flocculans</name>
    <dbReference type="NCBI Taxonomy" id="985250"/>
    <lineage>
        <taxon>Bacteria</taxon>
        <taxon>Pseudomonadati</taxon>
        <taxon>Pseudomonadota</taxon>
        <taxon>Gammaproteobacteria</taxon>
        <taxon>Nevskiales</taxon>
        <taxon>Nevskiaceae</taxon>
        <taxon>Sinimarinibacterium</taxon>
    </lineage>
</organism>
<dbReference type="PIRSF" id="PIRSF006603">
    <property type="entry name" value="DinF"/>
    <property type="match status" value="1"/>
</dbReference>
<sequence>MSRPIMPALRLEARANLRLAAPIIATQVTFMGMGTADTIMAGRYSAEGLAAVAVGANVWFLAFMVFMGILMACSPIVAQRIGAGRSAGETGAFVRAALAFSVLLGLLWMAGMRLAADPVLDWLALGEPTRGYAHDYILAASWSAMPLCLCFVARNTAEAHGLTRVALLAGLAGLFVNVLFDWLLMYGRLGFPQMGPEGCAWATVLAAATMVLVYAGQYRRIATLRALGVFRAEVPRLGEDIGEILRLGLPIMLIVTAESWMFNIGALMMARFGADTVAAHQVAINFAALSFMVPLSVGFATTVRVGLAAGAGDAAAVRLRGHAGIAIGACFALFSASVMATMPATIVGLYTDAAAVTPLAVQFLYFAAVFQIFDCIQATANGALRGVKDTRVPMLITVSAYWIVGLPLAWWLSFRTSTGPFGVWWGFIVSLAIAAAGLSARVARRTRPRPQASGSVDMP</sequence>
<evidence type="ECO:0000256" key="6">
    <source>
        <dbReference type="ARBA" id="ARBA00022989"/>
    </source>
</evidence>
<dbReference type="AlphaFoldDB" id="A0A318EE05"/>
<reference evidence="11 12" key="1">
    <citation type="submission" date="2018-04" db="EMBL/GenBank/DDBJ databases">
        <title>Genomic Encyclopedia of Type Strains, Phase IV (KMG-IV): sequencing the most valuable type-strain genomes for metagenomic binning, comparative biology and taxonomic classification.</title>
        <authorList>
            <person name="Goeker M."/>
        </authorList>
    </citation>
    <scope>NUCLEOTIDE SEQUENCE [LARGE SCALE GENOMIC DNA]</scope>
    <source>
        <strain evidence="11 12">DSM 104150</strain>
    </source>
</reference>
<dbReference type="RefSeq" id="WP_245903765.1">
    <property type="nucleotide sequence ID" value="NZ_CAWNXA010000001.1"/>
</dbReference>
<dbReference type="PANTHER" id="PTHR43298">
    <property type="entry name" value="MULTIDRUG RESISTANCE PROTEIN NORM-RELATED"/>
    <property type="match status" value="1"/>
</dbReference>
<feature type="transmembrane region" description="Helical" evidence="10">
    <location>
        <begin position="93"/>
        <end position="116"/>
    </location>
</feature>
<dbReference type="InterPro" id="IPR050222">
    <property type="entry name" value="MATE_MdtK"/>
</dbReference>
<feature type="transmembrane region" description="Helical" evidence="10">
    <location>
        <begin position="165"/>
        <end position="186"/>
    </location>
</feature>
<dbReference type="InterPro" id="IPR002528">
    <property type="entry name" value="MATE_fam"/>
</dbReference>
<protein>
    <recommendedName>
        <fullName evidence="9">Multidrug-efflux transporter</fullName>
    </recommendedName>
</protein>
<dbReference type="GO" id="GO:0005886">
    <property type="term" value="C:plasma membrane"/>
    <property type="evidence" value="ECO:0007669"/>
    <property type="project" value="UniProtKB-SubCell"/>
</dbReference>
<feature type="transmembrane region" description="Helical" evidence="10">
    <location>
        <begin position="136"/>
        <end position="153"/>
    </location>
</feature>
<dbReference type="Proteomes" id="UP000248330">
    <property type="component" value="Unassembled WGS sequence"/>
</dbReference>
<feature type="transmembrane region" description="Helical" evidence="10">
    <location>
        <begin position="392"/>
        <end position="412"/>
    </location>
</feature>